<dbReference type="PATRIC" id="fig|1114963.3.peg.2044"/>
<evidence type="ECO:0000313" key="2">
    <source>
        <dbReference type="EMBL" id="KMS56441.1"/>
    </source>
</evidence>
<feature type="region of interest" description="Disordered" evidence="1">
    <location>
        <begin position="66"/>
        <end position="96"/>
    </location>
</feature>
<organism evidence="2 3">
    <name type="scientific">Novosphingobium barchaimii LL02</name>
    <dbReference type="NCBI Taxonomy" id="1114963"/>
    <lineage>
        <taxon>Bacteria</taxon>
        <taxon>Pseudomonadati</taxon>
        <taxon>Pseudomonadota</taxon>
        <taxon>Alphaproteobacteria</taxon>
        <taxon>Sphingomonadales</taxon>
        <taxon>Sphingomonadaceae</taxon>
        <taxon>Novosphingobium</taxon>
    </lineage>
</organism>
<keyword evidence="3" id="KW-1185">Reference proteome</keyword>
<sequence>MDLSSALCRAQEAVQRERANTASLENVRIQAGKAAIAWGLEAAAAEKREARHAQRLTVAELMALQDLQPDGDEDEDEFSIGENTDRAGPADPTSSI</sequence>
<comment type="caution">
    <text evidence="2">The sequence shown here is derived from an EMBL/GenBank/DDBJ whole genome shotgun (WGS) entry which is preliminary data.</text>
</comment>
<gene>
    <name evidence="2" type="ORF">V474_16065</name>
</gene>
<name>A0A0J7XXN7_9SPHN</name>
<evidence type="ECO:0000256" key="1">
    <source>
        <dbReference type="SAM" id="MobiDB-lite"/>
    </source>
</evidence>
<reference evidence="2 3" key="1">
    <citation type="journal article" date="2015" name="G3 (Bethesda)">
        <title>Insights into Ongoing Evolution of the Hexachlorocyclohexane Catabolic Pathway from Comparative Genomics of Ten Sphingomonadaceae Strains.</title>
        <authorList>
            <person name="Pearce S.L."/>
            <person name="Oakeshott J.G."/>
            <person name="Pandey G."/>
        </authorList>
    </citation>
    <scope>NUCLEOTIDE SEQUENCE [LARGE SCALE GENOMIC DNA]</scope>
    <source>
        <strain evidence="2 3">LL02</strain>
    </source>
</reference>
<accession>A0A0J7XXN7</accession>
<dbReference type="EMBL" id="JACU01000004">
    <property type="protein sequence ID" value="KMS56441.1"/>
    <property type="molecule type" value="Genomic_DNA"/>
</dbReference>
<dbReference type="AlphaFoldDB" id="A0A0J7XXN7"/>
<dbReference type="RefSeq" id="WP_059151295.1">
    <property type="nucleotide sequence ID" value="NZ_KQ130453.1"/>
</dbReference>
<dbReference type="Proteomes" id="UP000052268">
    <property type="component" value="Unassembled WGS sequence"/>
</dbReference>
<feature type="compositionally biased region" description="Acidic residues" evidence="1">
    <location>
        <begin position="69"/>
        <end position="79"/>
    </location>
</feature>
<proteinExistence type="predicted"/>
<evidence type="ECO:0000313" key="3">
    <source>
        <dbReference type="Proteomes" id="UP000052268"/>
    </source>
</evidence>
<protein>
    <submittedName>
        <fullName evidence="2">Uncharacterized protein</fullName>
    </submittedName>
</protein>